<dbReference type="Proteomes" id="UP000215453">
    <property type="component" value="Chromosome 1"/>
</dbReference>
<evidence type="ECO:0000313" key="3">
    <source>
        <dbReference type="Proteomes" id="UP000215453"/>
    </source>
</evidence>
<feature type="compositionally biased region" description="Basic residues" evidence="1">
    <location>
        <begin position="1"/>
        <end position="12"/>
    </location>
</feature>
<proteinExistence type="predicted"/>
<accession>A0A1Y6L5N8</accession>
<dbReference type="EMBL" id="LT882676">
    <property type="protein sequence ID" value="SMY18658.1"/>
    <property type="molecule type" value="Genomic_DNA"/>
</dbReference>
<gene>
    <name evidence="2" type="ORF">ZT1A5_G93</name>
</gene>
<reference evidence="2 3" key="1">
    <citation type="submission" date="2016-10" db="EMBL/GenBank/DDBJ databases">
        <authorList>
            <person name="Varghese N."/>
        </authorList>
    </citation>
    <scope>NUCLEOTIDE SEQUENCE [LARGE SCALE GENOMIC DNA]</scope>
</reference>
<dbReference type="AlphaFoldDB" id="A0A1Y6L5N8"/>
<evidence type="ECO:0000313" key="2">
    <source>
        <dbReference type="EMBL" id="SMY18658.1"/>
    </source>
</evidence>
<sequence>MQKAHHAQKVARLRPSLPPQLWRNNARTRSRRPTIDPDNQLSPLDDDERALSTSSFDSANTEANLGDFSANTLDLIQRDQALQTIEKNLGDSEETLKAIQYRVDSLRASLMHIPRRPGDFETEAFDARKNAELDLAVAERQPVLAYAERQEKRRDKLLRLQADQELLVMRTAGGVIRNSQRADPAETMVSSAMRYQLRRLADCGRAYAVNSNVISKRMPVVSNDRGPEGELLMNPSFEAHLRREVHKFRMKNFLELMEPVHFESGGLTPQENEGAKRKRIEDEIKLDQARRKEYSDQVDAGVKAMEEAHDEAEVIRQSYSMQKDLHFLTYERDVPADKELGINGSQPLPMRHDHYEWKHRRRMDAAVDKIRKAEAQHREAVNQALEAKVPHRREDLLGILDHENDGFTSTMGSTYQKKLKVQVTAEKGRMDRWLGELDTSGRGYGVPDIPYDVADIETGSDIRCGLSTRWQPIQFESDLKARWAAEVIVMRAEAEKQRQEIYDRATRSR</sequence>
<name>A0A1Y6L5N8_ZYMTR</name>
<organism evidence="2 3">
    <name type="scientific">Zymoseptoria tritici ST99CH_1A5</name>
    <dbReference type="NCBI Taxonomy" id="1276529"/>
    <lineage>
        <taxon>Eukaryota</taxon>
        <taxon>Fungi</taxon>
        <taxon>Dikarya</taxon>
        <taxon>Ascomycota</taxon>
        <taxon>Pezizomycotina</taxon>
        <taxon>Dothideomycetes</taxon>
        <taxon>Dothideomycetidae</taxon>
        <taxon>Mycosphaerellales</taxon>
        <taxon>Mycosphaerellaceae</taxon>
        <taxon>Zymoseptoria</taxon>
    </lineage>
</organism>
<protein>
    <submittedName>
        <fullName evidence="2">Uncharacterized protein</fullName>
    </submittedName>
</protein>
<feature type="region of interest" description="Disordered" evidence="1">
    <location>
        <begin position="1"/>
        <end position="61"/>
    </location>
</feature>
<evidence type="ECO:0000256" key="1">
    <source>
        <dbReference type="SAM" id="MobiDB-lite"/>
    </source>
</evidence>
<feature type="compositionally biased region" description="Polar residues" evidence="1">
    <location>
        <begin position="51"/>
        <end position="61"/>
    </location>
</feature>